<dbReference type="PATRIC" id="fig|52689.4.peg.1173"/>
<dbReference type="NCBIfam" id="TIGR01893">
    <property type="entry name" value="aa-his-dipept"/>
    <property type="match status" value="1"/>
</dbReference>
<dbReference type="InterPro" id="IPR011650">
    <property type="entry name" value="Peptidase_M20_dimer"/>
</dbReference>
<dbReference type="SUPFAM" id="SSF53187">
    <property type="entry name" value="Zn-dependent exopeptidases"/>
    <property type="match status" value="1"/>
</dbReference>
<dbReference type="PRINTS" id="PR00934">
    <property type="entry name" value="XHISDIPTASE"/>
</dbReference>
<dbReference type="GO" id="GO:0006508">
    <property type="term" value="P:proteolysis"/>
    <property type="evidence" value="ECO:0007669"/>
    <property type="project" value="InterPro"/>
</dbReference>
<reference evidence="3" key="1">
    <citation type="submission" date="2015-07" db="EMBL/GenBank/DDBJ databases">
        <title>Draft genome sequence of Acetobacterium bakii DSM 8293, a potential psychrophilic chemical producer through syngas fermentation.</title>
        <authorList>
            <person name="Song Y."/>
            <person name="Hwang S."/>
            <person name="Cho B.-K."/>
        </authorList>
    </citation>
    <scope>NUCLEOTIDE SEQUENCE [LARGE SCALE GENOMIC DNA]</scope>
    <source>
        <strain evidence="3">DSM 8239</strain>
    </source>
</reference>
<evidence type="ECO:0000313" key="3">
    <source>
        <dbReference type="Proteomes" id="UP000036873"/>
    </source>
</evidence>
<dbReference type="GO" id="GO:0070573">
    <property type="term" value="F:metallodipeptidase activity"/>
    <property type="evidence" value="ECO:0007669"/>
    <property type="project" value="TreeGrafter"/>
</dbReference>
<dbReference type="InterPro" id="IPR001160">
    <property type="entry name" value="Peptidase_M20C"/>
</dbReference>
<proteinExistence type="predicted"/>
<dbReference type="Pfam" id="PF07687">
    <property type="entry name" value="M20_dimer"/>
    <property type="match status" value="1"/>
</dbReference>
<accession>A0A0L6U0F1</accession>
<dbReference type="Pfam" id="PF01546">
    <property type="entry name" value="Peptidase_M20"/>
    <property type="match status" value="1"/>
</dbReference>
<dbReference type="Gene3D" id="3.40.630.10">
    <property type="entry name" value="Zn peptidases"/>
    <property type="match status" value="2"/>
</dbReference>
<feature type="domain" description="Peptidase M20 dimerisation" evidence="1">
    <location>
        <begin position="196"/>
        <end position="281"/>
    </location>
</feature>
<dbReference type="GO" id="GO:0005829">
    <property type="term" value="C:cytosol"/>
    <property type="evidence" value="ECO:0007669"/>
    <property type="project" value="TreeGrafter"/>
</dbReference>
<dbReference type="EMBL" id="LGYO01000022">
    <property type="protein sequence ID" value="KNZ41991.1"/>
    <property type="molecule type" value="Genomic_DNA"/>
</dbReference>
<dbReference type="FunFam" id="3.40.630.10:FF:000018">
    <property type="entry name" value="Aminoacyl-histidine dipeptidase PepD"/>
    <property type="match status" value="1"/>
</dbReference>
<dbReference type="PIRSF" id="PIRSF016599">
    <property type="entry name" value="Xaa-His_dipept"/>
    <property type="match status" value="1"/>
</dbReference>
<name>A0A0L6U0F1_9FIRM</name>
<organism evidence="2 3">
    <name type="scientific">Acetobacterium bakii</name>
    <dbReference type="NCBI Taxonomy" id="52689"/>
    <lineage>
        <taxon>Bacteria</taxon>
        <taxon>Bacillati</taxon>
        <taxon>Bacillota</taxon>
        <taxon>Clostridia</taxon>
        <taxon>Eubacteriales</taxon>
        <taxon>Eubacteriaceae</taxon>
        <taxon>Acetobacterium</taxon>
    </lineage>
</organism>
<dbReference type="STRING" id="52689.AKG39_09810"/>
<comment type="caution">
    <text evidence="2">The sequence shown here is derived from an EMBL/GenBank/DDBJ whole genome shotgun (WGS) entry which is preliminary data.</text>
</comment>
<evidence type="ECO:0000259" key="1">
    <source>
        <dbReference type="Pfam" id="PF07687"/>
    </source>
</evidence>
<protein>
    <recommendedName>
        <fullName evidence="1">Peptidase M20 dimerisation domain-containing protein</fullName>
    </recommendedName>
</protein>
<gene>
    <name evidence="2" type="ORF">AKG39_09810</name>
</gene>
<dbReference type="PANTHER" id="PTHR43501:SF1">
    <property type="entry name" value="CYTOSOL NON-SPECIFIC DIPEPTIDASE"/>
    <property type="match status" value="1"/>
</dbReference>
<keyword evidence="3" id="KW-1185">Reference proteome</keyword>
<dbReference type="PANTHER" id="PTHR43501">
    <property type="entry name" value="CYTOSOL NON-SPECIFIC DIPEPTIDASE"/>
    <property type="match status" value="1"/>
</dbReference>
<dbReference type="InterPro" id="IPR002933">
    <property type="entry name" value="Peptidase_M20"/>
</dbReference>
<dbReference type="AlphaFoldDB" id="A0A0L6U0F1"/>
<evidence type="ECO:0000313" key="2">
    <source>
        <dbReference type="EMBL" id="KNZ41991.1"/>
    </source>
</evidence>
<sequence length="473" mass="51835">MLAEFYELANIPRQSNHEKAVSDYLADWAEKNGFDYVQDQENNVIIEVPPTQGYEKVPLTIIQGHMDMVCIADDGVKYDPLTDPIKLIRNEKNLTAQGTSLGADNGIGVAITLYMIRSKNLCHGPLRAIFTVNEEDGFTGALRISEKYFLDAAYLVNCDSEAFGELTESCAGSNRYDFSKSCTWVSPKGNKAYKLSLSGLRGGHSGMEIGLGHANAIKNMGIALSYAFRNGVHIELAVFEGGQALNAIPANARATVVIAADHQKAFEELMVVIMEQFGKTYQGIEENYEFTCEKTMLPDQVLSEADAESYLNLIVGIQDGVHTISPFADDLIESSANIGLAKLGAESMNLHVMARSSEDFHLLQYTLMYQSLAFMSGFDVENALPTPGWAVDSDNLLKDMYAQAYKDCTGKDIKIIAIHAGLECGSFAKKNPDLKMISVGPDLSDIHTPKETLYLDSIAPSVAVLVKLFKDMK</sequence>
<dbReference type="Proteomes" id="UP000036873">
    <property type="component" value="Unassembled WGS sequence"/>
</dbReference>